<dbReference type="PANTHER" id="PTHR35089">
    <property type="entry name" value="CHAPERONE PROTEIN SKP"/>
    <property type="match status" value="1"/>
</dbReference>
<dbReference type="Pfam" id="PF03938">
    <property type="entry name" value="OmpH"/>
    <property type="match status" value="1"/>
</dbReference>
<dbReference type="SUPFAM" id="SSF111384">
    <property type="entry name" value="OmpH-like"/>
    <property type="match status" value="1"/>
</dbReference>
<gene>
    <name evidence="5" type="ORF">SDC9_61626</name>
</gene>
<protein>
    <recommendedName>
        <fullName evidence="6">Chaperone protein Skp</fullName>
    </recommendedName>
</protein>
<dbReference type="SMART" id="SM00935">
    <property type="entry name" value="OmpH"/>
    <property type="match status" value="1"/>
</dbReference>
<accession>A0A644XHK0</accession>
<dbReference type="GO" id="GO:0051082">
    <property type="term" value="F:unfolded protein binding"/>
    <property type="evidence" value="ECO:0007669"/>
    <property type="project" value="InterPro"/>
</dbReference>
<keyword evidence="4" id="KW-1133">Transmembrane helix</keyword>
<organism evidence="5">
    <name type="scientific">bioreactor metagenome</name>
    <dbReference type="NCBI Taxonomy" id="1076179"/>
    <lineage>
        <taxon>unclassified sequences</taxon>
        <taxon>metagenomes</taxon>
        <taxon>ecological metagenomes</taxon>
    </lineage>
</organism>
<proteinExistence type="inferred from homology"/>
<name>A0A644XHK0_9ZZZZ</name>
<dbReference type="InterPro" id="IPR005632">
    <property type="entry name" value="Chaperone_Skp"/>
</dbReference>
<feature type="coiled-coil region" evidence="3">
    <location>
        <begin position="77"/>
        <end position="128"/>
    </location>
</feature>
<evidence type="ECO:0000256" key="3">
    <source>
        <dbReference type="SAM" id="Coils"/>
    </source>
</evidence>
<keyword evidence="4" id="KW-0472">Membrane</keyword>
<dbReference type="AlphaFoldDB" id="A0A644XHK0"/>
<dbReference type="GO" id="GO:0005829">
    <property type="term" value="C:cytosol"/>
    <property type="evidence" value="ECO:0007669"/>
    <property type="project" value="TreeGrafter"/>
</dbReference>
<dbReference type="EMBL" id="VSSQ01002413">
    <property type="protein sequence ID" value="MPM15258.1"/>
    <property type="molecule type" value="Genomic_DNA"/>
</dbReference>
<dbReference type="Gene3D" id="3.30.910.20">
    <property type="entry name" value="Skp domain"/>
    <property type="match status" value="1"/>
</dbReference>
<dbReference type="PANTHER" id="PTHR35089:SF1">
    <property type="entry name" value="CHAPERONE PROTEIN SKP"/>
    <property type="match status" value="1"/>
</dbReference>
<dbReference type="GO" id="GO:0050821">
    <property type="term" value="P:protein stabilization"/>
    <property type="evidence" value="ECO:0007669"/>
    <property type="project" value="TreeGrafter"/>
</dbReference>
<keyword evidence="4" id="KW-0812">Transmembrane</keyword>
<evidence type="ECO:0000313" key="5">
    <source>
        <dbReference type="EMBL" id="MPM15258.1"/>
    </source>
</evidence>
<reference evidence="5" key="1">
    <citation type="submission" date="2019-08" db="EMBL/GenBank/DDBJ databases">
        <authorList>
            <person name="Kucharzyk K."/>
            <person name="Murdoch R.W."/>
            <person name="Higgins S."/>
            <person name="Loffler F."/>
        </authorList>
    </citation>
    <scope>NUCLEOTIDE SEQUENCE</scope>
</reference>
<keyword evidence="2" id="KW-0732">Signal</keyword>
<evidence type="ECO:0000256" key="2">
    <source>
        <dbReference type="ARBA" id="ARBA00022729"/>
    </source>
</evidence>
<feature type="transmembrane region" description="Helical" evidence="4">
    <location>
        <begin position="6"/>
        <end position="24"/>
    </location>
</feature>
<comment type="caution">
    <text evidence="5">The sequence shown here is derived from an EMBL/GenBank/DDBJ whole genome shotgun (WGS) entry which is preliminary data.</text>
</comment>
<keyword evidence="3" id="KW-0175">Coiled coil</keyword>
<evidence type="ECO:0008006" key="6">
    <source>
        <dbReference type="Google" id="ProtNLM"/>
    </source>
</evidence>
<comment type="similarity">
    <text evidence="1">Belongs to the Skp family.</text>
</comment>
<dbReference type="InterPro" id="IPR024930">
    <property type="entry name" value="Skp_dom_sf"/>
</dbReference>
<evidence type="ECO:0000256" key="4">
    <source>
        <dbReference type="SAM" id="Phobius"/>
    </source>
</evidence>
<sequence>MKNASIISNVILGAAVIVLFILHFTSRPTPLASEANLEGTVAAAGDIVFVQIDSLIEKYDMFNDLRSEFSNKAQTIEEDLKKRGRSLENDIKDFQTKVQKGLITNLQAQTQQQQLQARDQELQNYVQQKQMEMSEEEAVIYRRVFDALSTYIAKMNTEKQYAMVLTTTGTPGSILYGDKALDITDAVVAGMNDECIKQKTGK</sequence>
<evidence type="ECO:0000256" key="1">
    <source>
        <dbReference type="ARBA" id="ARBA00009091"/>
    </source>
</evidence>